<reference evidence="1" key="2">
    <citation type="submission" date="2020-11" db="EMBL/GenBank/DDBJ databases">
        <authorList>
            <consortium name="DOE Joint Genome Institute"/>
            <person name="Kuo A."/>
            <person name="Miyauchi S."/>
            <person name="Kiss E."/>
            <person name="Drula E."/>
            <person name="Kohler A."/>
            <person name="Sanchez-Garcia M."/>
            <person name="Andreopoulos B."/>
            <person name="Barry K.W."/>
            <person name="Bonito G."/>
            <person name="Buee M."/>
            <person name="Carver A."/>
            <person name="Chen C."/>
            <person name="Cichocki N."/>
            <person name="Clum A."/>
            <person name="Culley D."/>
            <person name="Crous P.W."/>
            <person name="Fauchery L."/>
            <person name="Girlanda M."/>
            <person name="Hayes R."/>
            <person name="Keri Z."/>
            <person name="Labutti K."/>
            <person name="Lipzen A."/>
            <person name="Lombard V."/>
            <person name="Magnuson J."/>
            <person name="Maillard F."/>
            <person name="Morin E."/>
            <person name="Murat C."/>
            <person name="Nolan M."/>
            <person name="Ohm R."/>
            <person name="Pangilinan J."/>
            <person name="Pereira M."/>
            <person name="Perotto S."/>
            <person name="Peter M."/>
            <person name="Riley R."/>
            <person name="Sitrit Y."/>
            <person name="Stielow B."/>
            <person name="Szollosi G."/>
            <person name="Zifcakova L."/>
            <person name="Stursova M."/>
            <person name="Spatafora J.W."/>
            <person name="Tedersoo L."/>
            <person name="Vaario L.-M."/>
            <person name="Yamada A."/>
            <person name="Yan M."/>
            <person name="Wang P."/>
            <person name="Xu J."/>
            <person name="Bruns T."/>
            <person name="Baldrian P."/>
            <person name="Vilgalys R."/>
            <person name="Henrissat B."/>
            <person name="Grigoriev I.V."/>
            <person name="Hibbett D."/>
            <person name="Nagy L.G."/>
            <person name="Martin F.M."/>
        </authorList>
    </citation>
    <scope>NUCLEOTIDE SEQUENCE</scope>
    <source>
        <strain evidence="1">UH-Tt-Lm1</strain>
    </source>
</reference>
<accession>A0A9P6L922</accession>
<proteinExistence type="predicted"/>
<dbReference type="EMBL" id="WIUZ02000004">
    <property type="protein sequence ID" value="KAF9788584.1"/>
    <property type="molecule type" value="Genomic_DNA"/>
</dbReference>
<evidence type="ECO:0000313" key="1">
    <source>
        <dbReference type="EMBL" id="KAF9788584.1"/>
    </source>
</evidence>
<dbReference type="Gene3D" id="2.60.120.10">
    <property type="entry name" value="Jelly Rolls"/>
    <property type="match status" value="1"/>
</dbReference>
<sequence>MSSKTYRIQTTDPALVPESFSHPLDSTVHRYQLNLSDPCGLRQGGVHLVTVPPHNSSSVPHWHSTEDEWFYIIKAGPDTRIVVHDVSTDLREEPVQVGEFYGFPAASKTAHGFKTGESELVYLSGGSRKELEVVHYPGQSKRIVLDRTGSAPSWMTDEANVKDVKVPQRPTK</sequence>
<dbReference type="InterPro" id="IPR014710">
    <property type="entry name" value="RmlC-like_jellyroll"/>
</dbReference>
<keyword evidence="2" id="KW-1185">Reference proteome</keyword>
<protein>
    <recommendedName>
        <fullName evidence="3">Cupin 2 conserved barrel domain-containing protein</fullName>
    </recommendedName>
</protein>
<evidence type="ECO:0008006" key="3">
    <source>
        <dbReference type="Google" id="ProtNLM"/>
    </source>
</evidence>
<dbReference type="Proteomes" id="UP000736335">
    <property type="component" value="Unassembled WGS sequence"/>
</dbReference>
<dbReference type="SUPFAM" id="SSF51182">
    <property type="entry name" value="RmlC-like cupins"/>
    <property type="match status" value="1"/>
</dbReference>
<evidence type="ECO:0000313" key="2">
    <source>
        <dbReference type="Proteomes" id="UP000736335"/>
    </source>
</evidence>
<gene>
    <name evidence="1" type="ORF">BJ322DRAFT_1049821</name>
</gene>
<reference evidence="1" key="1">
    <citation type="journal article" date="2020" name="Nat. Commun.">
        <title>Large-scale genome sequencing of mycorrhizal fungi provides insights into the early evolution of symbiotic traits.</title>
        <authorList>
            <person name="Miyauchi S."/>
            <person name="Kiss E."/>
            <person name="Kuo A."/>
            <person name="Drula E."/>
            <person name="Kohler A."/>
            <person name="Sanchez-Garcia M."/>
            <person name="Morin E."/>
            <person name="Andreopoulos B."/>
            <person name="Barry K.W."/>
            <person name="Bonito G."/>
            <person name="Buee M."/>
            <person name="Carver A."/>
            <person name="Chen C."/>
            <person name="Cichocki N."/>
            <person name="Clum A."/>
            <person name="Culley D."/>
            <person name="Crous P.W."/>
            <person name="Fauchery L."/>
            <person name="Girlanda M."/>
            <person name="Hayes R.D."/>
            <person name="Keri Z."/>
            <person name="LaButti K."/>
            <person name="Lipzen A."/>
            <person name="Lombard V."/>
            <person name="Magnuson J."/>
            <person name="Maillard F."/>
            <person name="Murat C."/>
            <person name="Nolan M."/>
            <person name="Ohm R.A."/>
            <person name="Pangilinan J."/>
            <person name="Pereira M.F."/>
            <person name="Perotto S."/>
            <person name="Peter M."/>
            <person name="Pfister S."/>
            <person name="Riley R."/>
            <person name="Sitrit Y."/>
            <person name="Stielow J.B."/>
            <person name="Szollosi G."/>
            <person name="Zifcakova L."/>
            <person name="Stursova M."/>
            <person name="Spatafora J.W."/>
            <person name="Tedersoo L."/>
            <person name="Vaario L.M."/>
            <person name="Yamada A."/>
            <person name="Yan M."/>
            <person name="Wang P."/>
            <person name="Xu J."/>
            <person name="Bruns T."/>
            <person name="Baldrian P."/>
            <person name="Vilgalys R."/>
            <person name="Dunand C."/>
            <person name="Henrissat B."/>
            <person name="Grigoriev I.V."/>
            <person name="Hibbett D."/>
            <person name="Nagy L.G."/>
            <person name="Martin F.M."/>
        </authorList>
    </citation>
    <scope>NUCLEOTIDE SEQUENCE</scope>
    <source>
        <strain evidence="1">UH-Tt-Lm1</strain>
    </source>
</reference>
<comment type="caution">
    <text evidence="1">The sequence shown here is derived from an EMBL/GenBank/DDBJ whole genome shotgun (WGS) entry which is preliminary data.</text>
</comment>
<organism evidence="1 2">
    <name type="scientific">Thelephora terrestris</name>
    <dbReference type="NCBI Taxonomy" id="56493"/>
    <lineage>
        <taxon>Eukaryota</taxon>
        <taxon>Fungi</taxon>
        <taxon>Dikarya</taxon>
        <taxon>Basidiomycota</taxon>
        <taxon>Agaricomycotina</taxon>
        <taxon>Agaricomycetes</taxon>
        <taxon>Thelephorales</taxon>
        <taxon>Thelephoraceae</taxon>
        <taxon>Thelephora</taxon>
    </lineage>
</organism>
<name>A0A9P6L922_9AGAM</name>
<dbReference type="AlphaFoldDB" id="A0A9P6L922"/>
<dbReference type="InterPro" id="IPR011051">
    <property type="entry name" value="RmlC_Cupin_sf"/>
</dbReference>
<dbReference type="CDD" id="cd02224">
    <property type="entry name" value="cupin_SPO2919-like"/>
    <property type="match status" value="1"/>
</dbReference>
<dbReference type="OrthoDB" id="10263073at2759"/>